<accession>A0A6J5RX59</accession>
<keyword evidence="1" id="KW-1133">Transmembrane helix</keyword>
<reference evidence="2" key="1">
    <citation type="submission" date="2020-05" db="EMBL/GenBank/DDBJ databases">
        <authorList>
            <person name="Chiriac C."/>
            <person name="Salcher M."/>
            <person name="Ghai R."/>
            <person name="Kavagutti S V."/>
        </authorList>
    </citation>
    <scope>NUCLEOTIDE SEQUENCE</scope>
</reference>
<name>A0A6J5RX59_9CAUD</name>
<feature type="transmembrane region" description="Helical" evidence="1">
    <location>
        <begin position="22"/>
        <end position="43"/>
    </location>
</feature>
<gene>
    <name evidence="2" type="ORF">UFOVP1365_47</name>
</gene>
<sequence>MNEDIIELPTTKTRTRTPWKTITIGTLFIFSCGGYCTMSIYSWGLNAFKNMREQYVDERVNAYLIEHPVKVEDLKEKKNLDVTKKDDLLKMVYITHVRMSQCESKIGRIESAMKYEAINFTQQEEEK</sequence>
<evidence type="ECO:0000256" key="1">
    <source>
        <dbReference type="SAM" id="Phobius"/>
    </source>
</evidence>
<proteinExistence type="predicted"/>
<keyword evidence="1" id="KW-0812">Transmembrane</keyword>
<dbReference type="EMBL" id="LR797316">
    <property type="protein sequence ID" value="CAB4203056.1"/>
    <property type="molecule type" value="Genomic_DNA"/>
</dbReference>
<protein>
    <submittedName>
        <fullName evidence="2">Uncharacterized protein</fullName>
    </submittedName>
</protein>
<keyword evidence="1" id="KW-0472">Membrane</keyword>
<evidence type="ECO:0000313" key="2">
    <source>
        <dbReference type="EMBL" id="CAB4203056.1"/>
    </source>
</evidence>
<organism evidence="2">
    <name type="scientific">uncultured Caudovirales phage</name>
    <dbReference type="NCBI Taxonomy" id="2100421"/>
    <lineage>
        <taxon>Viruses</taxon>
        <taxon>Duplodnaviria</taxon>
        <taxon>Heunggongvirae</taxon>
        <taxon>Uroviricota</taxon>
        <taxon>Caudoviricetes</taxon>
        <taxon>Peduoviridae</taxon>
        <taxon>Maltschvirus</taxon>
        <taxon>Maltschvirus maltsch</taxon>
    </lineage>
</organism>